<feature type="compositionally biased region" description="Acidic residues" evidence="1">
    <location>
        <begin position="266"/>
        <end position="281"/>
    </location>
</feature>
<sequence>MMLILRPDAAGVLRDRSGQAYNEDGQRIDEHGYVIPEIAQGVDRHQLGVARHHGVNRADGRQMTLGDYNRPGLFYENRRAIRPTAFERSDDLGLQPAFYTLVSQHPFHGLPHEQPMDHIERFEDLVSIIKARVVSEDYLHRKLFSYSLAGEAASWLKELIPGSLTTWQETKMAFLNNFIRNYYSYSYQAPSPPTSMSKMESMPEQIQESQQRILEISPLGRIESNLTTTCHVVLKKSEDEFVAVEENDADFVVAEAVSTDTKAESTFDEAESSELDTEESTPDSSVDRQSPSVDRHWTRTAPYALVFPRPPKKSEQERRDEECRLKLVWLLGALPFDDWCKIQDPLQDYIKKMITNGISAEDVSLLTKDISAILVYEDPEKKPNKRLSVAISELVSAMI</sequence>
<dbReference type="Pfam" id="PF03732">
    <property type="entry name" value="Retrotrans_gag"/>
    <property type="match status" value="1"/>
</dbReference>
<organism evidence="3 4">
    <name type="scientific">Arabidopsis arenosa</name>
    <name type="common">Sand rock-cress</name>
    <name type="synonym">Cardaminopsis arenosa</name>
    <dbReference type="NCBI Taxonomy" id="38785"/>
    <lineage>
        <taxon>Eukaryota</taxon>
        <taxon>Viridiplantae</taxon>
        <taxon>Streptophyta</taxon>
        <taxon>Embryophyta</taxon>
        <taxon>Tracheophyta</taxon>
        <taxon>Spermatophyta</taxon>
        <taxon>Magnoliopsida</taxon>
        <taxon>eudicotyledons</taxon>
        <taxon>Gunneridae</taxon>
        <taxon>Pentapetalae</taxon>
        <taxon>rosids</taxon>
        <taxon>malvids</taxon>
        <taxon>Brassicales</taxon>
        <taxon>Brassicaceae</taxon>
        <taxon>Camelineae</taxon>
        <taxon>Arabidopsis</taxon>
    </lineage>
</organism>
<feature type="region of interest" description="Disordered" evidence="1">
    <location>
        <begin position="262"/>
        <end position="294"/>
    </location>
</feature>
<dbReference type="PANTHER" id="PTHR33223:SF11">
    <property type="entry name" value="ELEMENT PROTEIN, PUTATIVE-RELATED"/>
    <property type="match status" value="1"/>
</dbReference>
<keyword evidence="4" id="KW-1185">Reference proteome</keyword>
<dbReference type="EMBL" id="LR999454">
    <property type="protein sequence ID" value="CAE6010095.1"/>
    <property type="molecule type" value="Genomic_DNA"/>
</dbReference>
<accession>A0A8S2AAZ9</accession>
<evidence type="ECO:0000256" key="1">
    <source>
        <dbReference type="SAM" id="MobiDB-lite"/>
    </source>
</evidence>
<evidence type="ECO:0000313" key="4">
    <source>
        <dbReference type="Proteomes" id="UP000682877"/>
    </source>
</evidence>
<dbReference type="InterPro" id="IPR005162">
    <property type="entry name" value="Retrotrans_gag_dom"/>
</dbReference>
<evidence type="ECO:0000259" key="2">
    <source>
        <dbReference type="Pfam" id="PF03732"/>
    </source>
</evidence>
<dbReference type="Proteomes" id="UP000682877">
    <property type="component" value="Chromosome 4"/>
</dbReference>
<reference evidence="3" key="1">
    <citation type="submission" date="2021-01" db="EMBL/GenBank/DDBJ databases">
        <authorList>
            <person name="Bezrukov I."/>
        </authorList>
    </citation>
    <scope>NUCLEOTIDE SEQUENCE</scope>
</reference>
<gene>
    <name evidence="3" type="ORF">AARE701A_LOCUS9631</name>
</gene>
<protein>
    <recommendedName>
        <fullName evidence="2">Retrotransposon gag domain-containing protein</fullName>
    </recommendedName>
</protein>
<feature type="domain" description="Retrotransposon gag" evidence="2">
    <location>
        <begin position="142"/>
        <end position="184"/>
    </location>
</feature>
<dbReference type="PANTHER" id="PTHR33223">
    <property type="entry name" value="CCHC-TYPE DOMAIN-CONTAINING PROTEIN"/>
    <property type="match status" value="1"/>
</dbReference>
<feature type="compositionally biased region" description="Polar residues" evidence="1">
    <location>
        <begin position="282"/>
        <end position="292"/>
    </location>
</feature>
<dbReference type="AlphaFoldDB" id="A0A8S2AAZ9"/>
<name>A0A8S2AAZ9_ARAAE</name>
<proteinExistence type="predicted"/>
<evidence type="ECO:0000313" key="3">
    <source>
        <dbReference type="EMBL" id="CAE6010095.1"/>
    </source>
</evidence>